<dbReference type="EMBL" id="GBRH01179314">
    <property type="protein sequence ID" value="JAE18582.1"/>
    <property type="molecule type" value="Transcribed_RNA"/>
</dbReference>
<accession>A0A0A9G240</accession>
<sequence length="89" mass="10181">MLVPVNHSKSQVGQMFQVETQTPTKMIKVHCTEGPCHGETWILNPQLIMTDNFLMMVTKCALKPARRKSLRNRDTRLLKLQPIPLGQLL</sequence>
<reference evidence="1" key="2">
    <citation type="journal article" date="2015" name="Data Brief">
        <title>Shoot transcriptome of the giant reed, Arundo donax.</title>
        <authorList>
            <person name="Barrero R.A."/>
            <person name="Guerrero F.D."/>
            <person name="Moolhuijzen P."/>
            <person name="Goolsby J.A."/>
            <person name="Tidwell J."/>
            <person name="Bellgard S.E."/>
            <person name="Bellgard M.I."/>
        </authorList>
    </citation>
    <scope>NUCLEOTIDE SEQUENCE</scope>
    <source>
        <tissue evidence="1">Shoot tissue taken approximately 20 cm above the soil surface</tissue>
    </source>
</reference>
<protein>
    <submittedName>
        <fullName evidence="1">Uncharacterized protein</fullName>
    </submittedName>
</protein>
<evidence type="ECO:0000313" key="1">
    <source>
        <dbReference type="EMBL" id="JAE18582.1"/>
    </source>
</evidence>
<dbReference type="AlphaFoldDB" id="A0A0A9G240"/>
<organism evidence="1">
    <name type="scientific">Arundo donax</name>
    <name type="common">Giant reed</name>
    <name type="synonym">Donax arundinaceus</name>
    <dbReference type="NCBI Taxonomy" id="35708"/>
    <lineage>
        <taxon>Eukaryota</taxon>
        <taxon>Viridiplantae</taxon>
        <taxon>Streptophyta</taxon>
        <taxon>Embryophyta</taxon>
        <taxon>Tracheophyta</taxon>
        <taxon>Spermatophyta</taxon>
        <taxon>Magnoliopsida</taxon>
        <taxon>Liliopsida</taxon>
        <taxon>Poales</taxon>
        <taxon>Poaceae</taxon>
        <taxon>PACMAD clade</taxon>
        <taxon>Arundinoideae</taxon>
        <taxon>Arundineae</taxon>
        <taxon>Arundo</taxon>
    </lineage>
</organism>
<reference evidence="1" key="1">
    <citation type="submission" date="2014-09" db="EMBL/GenBank/DDBJ databases">
        <authorList>
            <person name="Magalhaes I.L.F."/>
            <person name="Oliveira U."/>
            <person name="Santos F.R."/>
            <person name="Vidigal T.H.D.A."/>
            <person name="Brescovit A.D."/>
            <person name="Santos A.J."/>
        </authorList>
    </citation>
    <scope>NUCLEOTIDE SEQUENCE</scope>
    <source>
        <tissue evidence="1">Shoot tissue taken approximately 20 cm above the soil surface</tissue>
    </source>
</reference>
<proteinExistence type="predicted"/>
<name>A0A0A9G240_ARUDO</name>